<dbReference type="Proteomes" id="UP000094336">
    <property type="component" value="Unassembled WGS sequence"/>
</dbReference>
<keyword evidence="6" id="KW-1185">Reference proteome</keyword>
<dbReference type="OrthoDB" id="10027013at2759"/>
<comment type="similarity">
    <text evidence="1">Belongs to the methyltransferase superfamily.</text>
</comment>
<keyword evidence="3" id="KW-0808">Transferase</keyword>
<evidence type="ECO:0000256" key="2">
    <source>
        <dbReference type="ARBA" id="ARBA00022603"/>
    </source>
</evidence>
<accession>A0A1E3QLE2</accession>
<dbReference type="GO" id="GO:0008757">
    <property type="term" value="F:S-adenosylmethionine-dependent methyltransferase activity"/>
    <property type="evidence" value="ECO:0007669"/>
    <property type="project" value="InterPro"/>
</dbReference>
<dbReference type="InterPro" id="IPR029063">
    <property type="entry name" value="SAM-dependent_MTases_sf"/>
</dbReference>
<dbReference type="RefSeq" id="XP_018983831.1">
    <property type="nucleotide sequence ID" value="XM_019129497.1"/>
</dbReference>
<dbReference type="Pfam" id="PF08241">
    <property type="entry name" value="Methyltransf_11"/>
    <property type="match status" value="1"/>
</dbReference>
<feature type="domain" description="Methyltransferase type 11" evidence="4">
    <location>
        <begin position="55"/>
        <end position="151"/>
    </location>
</feature>
<organism evidence="5 6">
    <name type="scientific">Babjeviella inositovora NRRL Y-12698</name>
    <dbReference type="NCBI Taxonomy" id="984486"/>
    <lineage>
        <taxon>Eukaryota</taxon>
        <taxon>Fungi</taxon>
        <taxon>Dikarya</taxon>
        <taxon>Ascomycota</taxon>
        <taxon>Saccharomycotina</taxon>
        <taxon>Pichiomycetes</taxon>
        <taxon>Serinales incertae sedis</taxon>
        <taxon>Babjeviella</taxon>
    </lineage>
</organism>
<dbReference type="CDD" id="cd02440">
    <property type="entry name" value="AdoMet_MTases"/>
    <property type="match status" value="1"/>
</dbReference>
<dbReference type="PANTHER" id="PTHR44942">
    <property type="entry name" value="METHYLTRANSF_11 DOMAIN-CONTAINING PROTEIN"/>
    <property type="match status" value="1"/>
</dbReference>
<dbReference type="AlphaFoldDB" id="A0A1E3QLE2"/>
<protein>
    <recommendedName>
        <fullName evidence="4">Methyltransferase type 11 domain-containing protein</fullName>
    </recommendedName>
</protein>
<sequence>MSTKPNATAINSFNENNLLYDQLRPNFPQVFVDDLLVDAGVASSPREYNHSKVILELAAGTGKFTRNLIDAGWGAKGSSNLIIVEPSTGMLGKFRENFPSVDARLGSSYELPMADSSVDAIFVSQGFHWFSDEQSLKELSRVLKPNGRFACIWNFDYPSVPQNLSHENTPYSIKTDEHLHAQVSQLIANTAVSKTAPYEISQQVFATNAPWQLGMFPIIAARDTVVPQYRHGNWRTVFNTYEDKYFTPILKEGFYFRLDRIDWDLVYPYWETRSYITSLPETEKLQVKAEVEAVLEAKVDRERDMYDAKGIKRVLGTHYVVTKPI</sequence>
<dbReference type="InterPro" id="IPR013216">
    <property type="entry name" value="Methyltransf_11"/>
</dbReference>
<evidence type="ECO:0000256" key="1">
    <source>
        <dbReference type="ARBA" id="ARBA00008361"/>
    </source>
</evidence>
<gene>
    <name evidence="5" type="ORF">BABINDRAFT_162713</name>
</gene>
<evidence type="ECO:0000313" key="6">
    <source>
        <dbReference type="Proteomes" id="UP000094336"/>
    </source>
</evidence>
<evidence type="ECO:0000256" key="3">
    <source>
        <dbReference type="ARBA" id="ARBA00022679"/>
    </source>
</evidence>
<evidence type="ECO:0000313" key="5">
    <source>
        <dbReference type="EMBL" id="ODQ78503.1"/>
    </source>
</evidence>
<dbReference type="PANTHER" id="PTHR44942:SF4">
    <property type="entry name" value="METHYLTRANSFERASE TYPE 11 DOMAIN-CONTAINING PROTEIN"/>
    <property type="match status" value="1"/>
</dbReference>
<dbReference type="Gene3D" id="3.40.50.150">
    <property type="entry name" value="Vaccinia Virus protein VP39"/>
    <property type="match status" value="1"/>
</dbReference>
<dbReference type="GeneID" id="30147350"/>
<name>A0A1E3QLE2_9ASCO</name>
<dbReference type="EMBL" id="KV454435">
    <property type="protein sequence ID" value="ODQ78503.1"/>
    <property type="molecule type" value="Genomic_DNA"/>
</dbReference>
<dbReference type="STRING" id="984486.A0A1E3QLE2"/>
<reference evidence="6" key="1">
    <citation type="submission" date="2016-05" db="EMBL/GenBank/DDBJ databases">
        <title>Comparative genomics of biotechnologically important yeasts.</title>
        <authorList>
            <consortium name="DOE Joint Genome Institute"/>
            <person name="Riley R."/>
            <person name="Haridas S."/>
            <person name="Wolfe K.H."/>
            <person name="Lopes M.R."/>
            <person name="Hittinger C.T."/>
            <person name="Goker M."/>
            <person name="Salamov A."/>
            <person name="Wisecaver J."/>
            <person name="Long T.M."/>
            <person name="Aerts A.L."/>
            <person name="Barry K."/>
            <person name="Choi C."/>
            <person name="Clum A."/>
            <person name="Coughlan A.Y."/>
            <person name="Deshpande S."/>
            <person name="Douglass A.P."/>
            <person name="Hanson S.J."/>
            <person name="Klenk H.-P."/>
            <person name="Labutti K."/>
            <person name="Lapidus A."/>
            <person name="Lindquist E."/>
            <person name="Lipzen A."/>
            <person name="Meier-Kolthoff J.P."/>
            <person name="Ohm R.A."/>
            <person name="Otillar R.P."/>
            <person name="Pangilinan J."/>
            <person name="Peng Y."/>
            <person name="Rokas A."/>
            <person name="Rosa C.A."/>
            <person name="Scheuner C."/>
            <person name="Sibirny A.A."/>
            <person name="Slot J.C."/>
            <person name="Stielow J.B."/>
            <person name="Sun H."/>
            <person name="Kurtzman C.P."/>
            <person name="Blackwell M."/>
            <person name="Grigoriev I.V."/>
            <person name="Jeffries T.W."/>
        </authorList>
    </citation>
    <scope>NUCLEOTIDE SEQUENCE [LARGE SCALE GENOMIC DNA]</scope>
    <source>
        <strain evidence="6">NRRL Y-12698</strain>
    </source>
</reference>
<dbReference type="SUPFAM" id="SSF53335">
    <property type="entry name" value="S-adenosyl-L-methionine-dependent methyltransferases"/>
    <property type="match status" value="1"/>
</dbReference>
<evidence type="ECO:0000259" key="4">
    <source>
        <dbReference type="Pfam" id="PF08241"/>
    </source>
</evidence>
<dbReference type="InterPro" id="IPR051052">
    <property type="entry name" value="Diverse_substrate_MTase"/>
</dbReference>
<dbReference type="GO" id="GO:0032259">
    <property type="term" value="P:methylation"/>
    <property type="evidence" value="ECO:0007669"/>
    <property type="project" value="UniProtKB-KW"/>
</dbReference>
<proteinExistence type="inferred from homology"/>
<keyword evidence="2" id="KW-0489">Methyltransferase</keyword>